<evidence type="ECO:0000256" key="4">
    <source>
        <dbReference type="ARBA" id="ARBA00022559"/>
    </source>
</evidence>
<dbReference type="CDD" id="cd03017">
    <property type="entry name" value="PRX_BCP"/>
    <property type="match status" value="1"/>
</dbReference>
<feature type="domain" description="Thioredoxin" evidence="14">
    <location>
        <begin position="7"/>
        <end position="161"/>
    </location>
</feature>
<keyword evidence="4" id="KW-0575">Peroxidase</keyword>
<dbReference type="SUPFAM" id="SSF52833">
    <property type="entry name" value="Thioredoxin-like"/>
    <property type="match status" value="1"/>
</dbReference>
<evidence type="ECO:0000256" key="1">
    <source>
        <dbReference type="ARBA" id="ARBA00003330"/>
    </source>
</evidence>
<dbReference type="GO" id="GO:0008379">
    <property type="term" value="F:thioredoxin peroxidase activity"/>
    <property type="evidence" value="ECO:0007669"/>
    <property type="project" value="TreeGrafter"/>
</dbReference>
<organism evidence="15 16">
    <name type="scientific">Gottschalkia purinilytica</name>
    <name type="common">Clostridium purinilyticum</name>
    <dbReference type="NCBI Taxonomy" id="1503"/>
    <lineage>
        <taxon>Bacteria</taxon>
        <taxon>Bacillati</taxon>
        <taxon>Bacillota</taxon>
        <taxon>Tissierellia</taxon>
        <taxon>Tissierellales</taxon>
        <taxon>Gottschalkiaceae</taxon>
        <taxon>Gottschalkia</taxon>
    </lineage>
</organism>
<dbReference type="InterPro" id="IPR024706">
    <property type="entry name" value="Peroxiredoxin_AhpC-typ"/>
</dbReference>
<comment type="similarity">
    <text evidence="10">Belongs to the peroxiredoxin family. BCP/PrxQ subfamily.</text>
</comment>
<gene>
    <name evidence="15" type="ORF">CLPU_6c01770</name>
</gene>
<dbReference type="InterPro" id="IPR013766">
    <property type="entry name" value="Thioredoxin_domain"/>
</dbReference>
<proteinExistence type="inferred from homology"/>
<evidence type="ECO:0000256" key="11">
    <source>
        <dbReference type="ARBA" id="ARBA00041373"/>
    </source>
</evidence>
<evidence type="ECO:0000256" key="2">
    <source>
        <dbReference type="ARBA" id="ARBA00011245"/>
    </source>
</evidence>
<dbReference type="OrthoDB" id="9812811at2"/>
<evidence type="ECO:0000313" key="16">
    <source>
        <dbReference type="Proteomes" id="UP000037267"/>
    </source>
</evidence>
<evidence type="ECO:0000256" key="6">
    <source>
        <dbReference type="ARBA" id="ARBA00023002"/>
    </source>
</evidence>
<dbReference type="AlphaFoldDB" id="A0A0L0WB13"/>
<feature type="active site" description="Cysteine sulfenic acid (-SOH) intermediate; for peroxidase activity" evidence="13">
    <location>
        <position position="50"/>
    </location>
</feature>
<evidence type="ECO:0000256" key="5">
    <source>
        <dbReference type="ARBA" id="ARBA00022862"/>
    </source>
</evidence>
<dbReference type="PATRIC" id="fig|1503.3.peg.2978"/>
<protein>
    <recommendedName>
        <fullName evidence="3">thioredoxin-dependent peroxiredoxin</fullName>
        <ecNumber evidence="3">1.11.1.24</ecNumber>
    </recommendedName>
    <alternativeName>
        <fullName evidence="11">Bacterioferritin comigratory protein</fullName>
    </alternativeName>
    <alternativeName>
        <fullName evidence="9">Thioredoxin peroxidase</fullName>
    </alternativeName>
</protein>
<dbReference type="PANTHER" id="PTHR42801:SF4">
    <property type="entry name" value="AHPC_TSA FAMILY PROTEIN"/>
    <property type="match status" value="1"/>
</dbReference>
<keyword evidence="8" id="KW-0676">Redox-active center</keyword>
<keyword evidence="16" id="KW-1185">Reference proteome</keyword>
<dbReference type="RefSeq" id="WP_050355204.1">
    <property type="nucleotide sequence ID" value="NZ_LGSS01000006.1"/>
</dbReference>
<accession>A0A0L0WB13</accession>
<evidence type="ECO:0000313" key="15">
    <source>
        <dbReference type="EMBL" id="KNF08691.1"/>
    </source>
</evidence>
<dbReference type="InterPro" id="IPR036249">
    <property type="entry name" value="Thioredoxin-like_sf"/>
</dbReference>
<keyword evidence="7" id="KW-1015">Disulfide bond</keyword>
<dbReference type="STRING" id="1503.CLPU_6c01770"/>
<dbReference type="EC" id="1.11.1.24" evidence="3"/>
<dbReference type="InterPro" id="IPR000866">
    <property type="entry name" value="AhpC/TSA"/>
</dbReference>
<comment type="caution">
    <text evidence="15">The sequence shown here is derived from an EMBL/GenBank/DDBJ whole genome shotgun (WGS) entry which is preliminary data.</text>
</comment>
<dbReference type="GO" id="GO:0034599">
    <property type="term" value="P:cellular response to oxidative stress"/>
    <property type="evidence" value="ECO:0007669"/>
    <property type="project" value="TreeGrafter"/>
</dbReference>
<dbReference type="InterPro" id="IPR050924">
    <property type="entry name" value="Peroxiredoxin_BCP/PrxQ"/>
</dbReference>
<keyword evidence="6" id="KW-0560">Oxidoreductase</keyword>
<evidence type="ECO:0000256" key="3">
    <source>
        <dbReference type="ARBA" id="ARBA00013017"/>
    </source>
</evidence>
<dbReference type="Gene3D" id="3.40.30.10">
    <property type="entry name" value="Glutaredoxin"/>
    <property type="match status" value="1"/>
</dbReference>
<dbReference type="PROSITE" id="PS51352">
    <property type="entry name" value="THIOREDOXIN_2"/>
    <property type="match status" value="1"/>
</dbReference>
<keyword evidence="5" id="KW-0049">Antioxidant</keyword>
<dbReference type="GO" id="GO:0045454">
    <property type="term" value="P:cell redox homeostasis"/>
    <property type="evidence" value="ECO:0007669"/>
    <property type="project" value="TreeGrafter"/>
</dbReference>
<evidence type="ECO:0000256" key="9">
    <source>
        <dbReference type="ARBA" id="ARBA00032824"/>
    </source>
</evidence>
<comment type="catalytic activity">
    <reaction evidence="12">
        <text>a hydroperoxide + [thioredoxin]-dithiol = an alcohol + [thioredoxin]-disulfide + H2O</text>
        <dbReference type="Rhea" id="RHEA:62620"/>
        <dbReference type="Rhea" id="RHEA-COMP:10698"/>
        <dbReference type="Rhea" id="RHEA-COMP:10700"/>
        <dbReference type="ChEBI" id="CHEBI:15377"/>
        <dbReference type="ChEBI" id="CHEBI:29950"/>
        <dbReference type="ChEBI" id="CHEBI:30879"/>
        <dbReference type="ChEBI" id="CHEBI:35924"/>
        <dbReference type="ChEBI" id="CHEBI:50058"/>
        <dbReference type="EC" id="1.11.1.24"/>
    </reaction>
</comment>
<dbReference type="Pfam" id="PF00578">
    <property type="entry name" value="AhpC-TSA"/>
    <property type="match status" value="1"/>
</dbReference>
<evidence type="ECO:0000256" key="7">
    <source>
        <dbReference type="ARBA" id="ARBA00023157"/>
    </source>
</evidence>
<sequence>MSQNNKVKIGEKAPDFKLISTNGEELSLSDFKDKKNIVLYFYPKNNTPGCNNEACEFRDINEEFEKLDTVVIGISKDKIGSHKKFKEKFNLPFDLVSDEARDVHATYDVLKPKKMFGKDVIGTIRSTFVIDKQGNIVKEFRNVKATGHANDVLEYVKQNMK</sequence>
<dbReference type="PIRSF" id="PIRSF000239">
    <property type="entry name" value="AHPC"/>
    <property type="match status" value="1"/>
</dbReference>
<evidence type="ECO:0000256" key="13">
    <source>
        <dbReference type="PIRSR" id="PIRSR000239-1"/>
    </source>
</evidence>
<evidence type="ECO:0000256" key="10">
    <source>
        <dbReference type="ARBA" id="ARBA00038489"/>
    </source>
</evidence>
<dbReference type="PANTHER" id="PTHR42801">
    <property type="entry name" value="THIOREDOXIN-DEPENDENT PEROXIDE REDUCTASE"/>
    <property type="match status" value="1"/>
</dbReference>
<comment type="function">
    <text evidence="1">Thiol-specific peroxidase that catalyzes the reduction of hydrogen peroxide and organic hydroperoxides to water and alcohols, respectively. Plays a role in cell protection against oxidative stress by detoxifying peroxides and as sensor of hydrogen peroxide-mediated signaling events.</text>
</comment>
<dbReference type="Proteomes" id="UP000037267">
    <property type="component" value="Unassembled WGS sequence"/>
</dbReference>
<dbReference type="EMBL" id="LGSS01000006">
    <property type="protein sequence ID" value="KNF08691.1"/>
    <property type="molecule type" value="Genomic_DNA"/>
</dbReference>
<name>A0A0L0WB13_GOTPU</name>
<dbReference type="FunFam" id="3.40.30.10:FF:000007">
    <property type="entry name" value="Thioredoxin-dependent thiol peroxidase"/>
    <property type="match status" value="1"/>
</dbReference>
<evidence type="ECO:0000256" key="8">
    <source>
        <dbReference type="ARBA" id="ARBA00023284"/>
    </source>
</evidence>
<evidence type="ECO:0000256" key="12">
    <source>
        <dbReference type="ARBA" id="ARBA00049091"/>
    </source>
</evidence>
<reference evidence="16" key="1">
    <citation type="submission" date="2015-07" db="EMBL/GenBank/DDBJ databases">
        <title>Draft genome sequence of the purine-degrading Gottschalkia purinilyticum DSM 1384 (formerly Clostridium purinilyticum).</title>
        <authorList>
            <person name="Poehlein A."/>
            <person name="Schiel-Bengelsdorf B."/>
            <person name="Bengelsdorf F.R."/>
            <person name="Daniel R."/>
            <person name="Duerre P."/>
        </authorList>
    </citation>
    <scope>NUCLEOTIDE SEQUENCE [LARGE SCALE GENOMIC DNA]</scope>
    <source>
        <strain evidence="16">DSM 1384</strain>
    </source>
</reference>
<evidence type="ECO:0000259" key="14">
    <source>
        <dbReference type="PROSITE" id="PS51352"/>
    </source>
</evidence>
<comment type="subunit">
    <text evidence="2">Monomer.</text>
</comment>
<dbReference type="GO" id="GO:0005737">
    <property type="term" value="C:cytoplasm"/>
    <property type="evidence" value="ECO:0007669"/>
    <property type="project" value="TreeGrafter"/>
</dbReference>